<dbReference type="GeneTree" id="ENSGT00940000178344"/>
<protein>
    <recommendedName>
        <fullName evidence="3">Cadherin N-terminal domain-containing protein</fullName>
    </recommendedName>
</protein>
<feature type="domain" description="Cadherin N-terminal" evidence="3">
    <location>
        <begin position="29"/>
        <end position="74"/>
    </location>
</feature>
<reference evidence="4" key="1">
    <citation type="submission" date="2025-08" db="UniProtKB">
        <authorList>
            <consortium name="Ensembl"/>
        </authorList>
    </citation>
    <scope>IDENTIFICATION</scope>
</reference>
<evidence type="ECO:0000256" key="1">
    <source>
        <dbReference type="ARBA" id="ARBA00023180"/>
    </source>
</evidence>
<sequence>MLFVARKKTVNVIRLMLLLLGFMEDVTGQLTYSVSEEVEPGTTVGNIAKNLNINIQELQSRVFEVVSASKTNFYVDCRVIQPWY</sequence>
<reference evidence="4" key="2">
    <citation type="submission" date="2025-09" db="UniProtKB">
        <authorList>
            <consortium name="Ensembl"/>
        </authorList>
    </citation>
    <scope>IDENTIFICATION</scope>
</reference>
<evidence type="ECO:0000256" key="2">
    <source>
        <dbReference type="SAM" id="SignalP"/>
    </source>
</evidence>
<name>A0A3B3T8A8_9TELE</name>
<dbReference type="AlphaFoldDB" id="A0A3B3T8A8"/>
<dbReference type="Gene3D" id="2.60.40.60">
    <property type="entry name" value="Cadherins"/>
    <property type="match status" value="1"/>
</dbReference>
<dbReference type="Proteomes" id="UP000261540">
    <property type="component" value="Unplaced"/>
</dbReference>
<evidence type="ECO:0000313" key="4">
    <source>
        <dbReference type="Ensembl" id="ENSPKIP00000039034.1"/>
    </source>
</evidence>
<feature type="signal peptide" evidence="2">
    <location>
        <begin position="1"/>
        <end position="28"/>
    </location>
</feature>
<proteinExistence type="predicted"/>
<keyword evidence="1" id="KW-0325">Glycoprotein</keyword>
<evidence type="ECO:0000259" key="3">
    <source>
        <dbReference type="Pfam" id="PF08266"/>
    </source>
</evidence>
<keyword evidence="2" id="KW-0732">Signal</keyword>
<dbReference type="Ensembl" id="ENSPKIT00000020033.1">
    <property type="protein sequence ID" value="ENSPKIP00000039034.1"/>
    <property type="gene ID" value="ENSPKIG00000016572.1"/>
</dbReference>
<evidence type="ECO:0000313" key="5">
    <source>
        <dbReference type="Proteomes" id="UP000261540"/>
    </source>
</evidence>
<keyword evidence="5" id="KW-1185">Reference proteome</keyword>
<dbReference type="Pfam" id="PF08266">
    <property type="entry name" value="Cadherin_2"/>
    <property type="match status" value="1"/>
</dbReference>
<dbReference type="InterPro" id="IPR013164">
    <property type="entry name" value="Cadherin_N"/>
</dbReference>
<accession>A0A3B3T8A8</accession>
<organism evidence="4 5">
    <name type="scientific">Paramormyrops kingsleyae</name>
    <dbReference type="NCBI Taxonomy" id="1676925"/>
    <lineage>
        <taxon>Eukaryota</taxon>
        <taxon>Metazoa</taxon>
        <taxon>Chordata</taxon>
        <taxon>Craniata</taxon>
        <taxon>Vertebrata</taxon>
        <taxon>Euteleostomi</taxon>
        <taxon>Actinopterygii</taxon>
        <taxon>Neopterygii</taxon>
        <taxon>Teleostei</taxon>
        <taxon>Osteoglossocephala</taxon>
        <taxon>Osteoglossomorpha</taxon>
        <taxon>Osteoglossiformes</taxon>
        <taxon>Mormyridae</taxon>
        <taxon>Paramormyrops</taxon>
    </lineage>
</organism>
<feature type="chain" id="PRO_5017466009" description="Cadherin N-terminal domain-containing protein" evidence="2">
    <location>
        <begin position="29"/>
        <end position="84"/>
    </location>
</feature>